<evidence type="ECO:0000313" key="1">
    <source>
        <dbReference type="EMBL" id="KKZ93302.1"/>
    </source>
</evidence>
<gene>
    <name evidence="1" type="ORF">B4147_2538</name>
</gene>
<proteinExistence type="predicted"/>
<reference evidence="1 2" key="1">
    <citation type="journal article" date="2015" name="Genome Announc.">
        <title>Next-Generation Whole-Genome Sequencing of Eight Strains of Bacillus cereus, Isolated from Food.</title>
        <authorList>
            <person name="Krawczyk A.O."/>
            <person name="de Jong A."/>
            <person name="Eijlander R.T."/>
            <person name="Berendsen E.M."/>
            <person name="Holsappel S."/>
            <person name="Wells-Bennik M.H."/>
            <person name="Kuipers O.P."/>
        </authorList>
    </citation>
    <scope>NUCLEOTIDE SEQUENCE [LARGE SCALE GENOMIC DNA]</scope>
    <source>
        <strain evidence="1 2">B4147</strain>
    </source>
</reference>
<evidence type="ECO:0000313" key="2">
    <source>
        <dbReference type="Proteomes" id="UP000035350"/>
    </source>
</evidence>
<sequence length="44" mass="5330">MVSQSKCKNTYVKLSFLGSFFYYYDECYDLHNGKWISDGDKWFD</sequence>
<protein>
    <submittedName>
        <fullName evidence="1">Uncharacterized protein</fullName>
    </submittedName>
</protein>
<name>A0A0G8C0A1_9BACI</name>
<reference evidence="2" key="2">
    <citation type="submission" date="2015-04" db="EMBL/GenBank/DDBJ databases">
        <title>Draft Genome Sequences of Eight Spore-Forming Food Isolates of Bacillus cereus Genome sequencing.</title>
        <authorList>
            <person name="Krawcyk A.O."/>
            <person name="de Jong A."/>
            <person name="Eijlander R.T."/>
            <person name="Berendsen E.M."/>
            <person name="Holsappel S."/>
            <person name="Wells-Bennik M."/>
            <person name="Kuipers O.P."/>
        </authorList>
    </citation>
    <scope>NUCLEOTIDE SEQUENCE [LARGE SCALE GENOMIC DNA]</scope>
    <source>
        <strain evidence="2">B4147</strain>
    </source>
</reference>
<organism evidence="1 2">
    <name type="scientific">Bacillus wiedmannii</name>
    <dbReference type="NCBI Taxonomy" id="1890302"/>
    <lineage>
        <taxon>Bacteria</taxon>
        <taxon>Bacillati</taxon>
        <taxon>Bacillota</taxon>
        <taxon>Bacilli</taxon>
        <taxon>Bacillales</taxon>
        <taxon>Bacillaceae</taxon>
        <taxon>Bacillus</taxon>
        <taxon>Bacillus cereus group</taxon>
    </lineage>
</organism>
<dbReference type="Proteomes" id="UP000035350">
    <property type="component" value="Unassembled WGS sequence"/>
</dbReference>
<accession>A0A0G8C0A1</accession>
<dbReference type="EMBL" id="LCYN01000031">
    <property type="protein sequence ID" value="KKZ93302.1"/>
    <property type="molecule type" value="Genomic_DNA"/>
</dbReference>
<dbReference type="AlphaFoldDB" id="A0A0G8C0A1"/>
<comment type="caution">
    <text evidence="1">The sequence shown here is derived from an EMBL/GenBank/DDBJ whole genome shotgun (WGS) entry which is preliminary data.</text>
</comment>